<gene>
    <name evidence="2" type="ORF">B0H16DRAFT_1689016</name>
</gene>
<evidence type="ECO:0000313" key="3">
    <source>
        <dbReference type="Proteomes" id="UP001215598"/>
    </source>
</evidence>
<accession>A0AAD7JAJ1</accession>
<evidence type="ECO:0000313" key="2">
    <source>
        <dbReference type="EMBL" id="KAJ7759631.1"/>
    </source>
</evidence>
<sequence>MCSDLPAQDDIAGVSAQDKEKSRKAQLPTLLYALASKGTNSRLGFGRSNSTARSISCHVACGASGSPRAVGFIRLPSLIPADGNYLRNIPSLFATLPPITGSFSPTILTQICRTWREIAEATPDLWSRITLSAQELSLDKQIKVSDLWIRRSGSGPLAIELQNNKDENLMGLKSIIAHRLRWERLTLRVLTLTANVPPTNGPMPLLRYLDIHTRVEILPTGLNLVHCVLHFIYHDEETNVVLDINLSRLQTLILQDPYHECPIGFLASFVLPALHALQIPASFFGSTPLDDLRAFISKANCKVQKLHIIGELETFDEAAFHREFPTIGDISVR</sequence>
<name>A0AAD7JAJ1_9AGAR</name>
<proteinExistence type="predicted"/>
<keyword evidence="3" id="KW-1185">Reference proteome</keyword>
<organism evidence="2 3">
    <name type="scientific">Mycena metata</name>
    <dbReference type="NCBI Taxonomy" id="1033252"/>
    <lineage>
        <taxon>Eukaryota</taxon>
        <taxon>Fungi</taxon>
        <taxon>Dikarya</taxon>
        <taxon>Basidiomycota</taxon>
        <taxon>Agaricomycotina</taxon>
        <taxon>Agaricomycetes</taxon>
        <taxon>Agaricomycetidae</taxon>
        <taxon>Agaricales</taxon>
        <taxon>Marasmiineae</taxon>
        <taxon>Mycenaceae</taxon>
        <taxon>Mycena</taxon>
    </lineage>
</organism>
<dbReference type="AlphaFoldDB" id="A0AAD7JAJ1"/>
<feature type="region of interest" description="Disordered" evidence="1">
    <location>
        <begin position="1"/>
        <end position="20"/>
    </location>
</feature>
<protein>
    <recommendedName>
        <fullName evidence="4">F-box domain-containing protein</fullName>
    </recommendedName>
</protein>
<dbReference type="EMBL" id="JARKIB010000039">
    <property type="protein sequence ID" value="KAJ7759631.1"/>
    <property type="molecule type" value="Genomic_DNA"/>
</dbReference>
<evidence type="ECO:0008006" key="4">
    <source>
        <dbReference type="Google" id="ProtNLM"/>
    </source>
</evidence>
<dbReference type="Proteomes" id="UP001215598">
    <property type="component" value="Unassembled WGS sequence"/>
</dbReference>
<evidence type="ECO:0000256" key="1">
    <source>
        <dbReference type="SAM" id="MobiDB-lite"/>
    </source>
</evidence>
<comment type="caution">
    <text evidence="2">The sequence shown here is derived from an EMBL/GenBank/DDBJ whole genome shotgun (WGS) entry which is preliminary data.</text>
</comment>
<reference evidence="2" key="1">
    <citation type="submission" date="2023-03" db="EMBL/GenBank/DDBJ databases">
        <title>Massive genome expansion in bonnet fungi (Mycena s.s.) driven by repeated elements and novel gene families across ecological guilds.</title>
        <authorList>
            <consortium name="Lawrence Berkeley National Laboratory"/>
            <person name="Harder C.B."/>
            <person name="Miyauchi S."/>
            <person name="Viragh M."/>
            <person name="Kuo A."/>
            <person name="Thoen E."/>
            <person name="Andreopoulos B."/>
            <person name="Lu D."/>
            <person name="Skrede I."/>
            <person name="Drula E."/>
            <person name="Henrissat B."/>
            <person name="Morin E."/>
            <person name="Kohler A."/>
            <person name="Barry K."/>
            <person name="LaButti K."/>
            <person name="Morin E."/>
            <person name="Salamov A."/>
            <person name="Lipzen A."/>
            <person name="Mereny Z."/>
            <person name="Hegedus B."/>
            <person name="Baldrian P."/>
            <person name="Stursova M."/>
            <person name="Weitz H."/>
            <person name="Taylor A."/>
            <person name="Grigoriev I.V."/>
            <person name="Nagy L.G."/>
            <person name="Martin F."/>
            <person name="Kauserud H."/>
        </authorList>
    </citation>
    <scope>NUCLEOTIDE SEQUENCE</scope>
    <source>
        <strain evidence="2">CBHHK182m</strain>
    </source>
</reference>